<dbReference type="InterPro" id="IPR045518">
    <property type="entry name" value="2EXR"/>
</dbReference>
<dbReference type="OrthoDB" id="3800252at2759"/>
<proteinExistence type="predicted"/>
<dbReference type="EMBL" id="KZ678129">
    <property type="protein sequence ID" value="PSN73235.1"/>
    <property type="molecule type" value="Genomic_DNA"/>
</dbReference>
<accession>A0A2T2P6A7</accession>
<protein>
    <recommendedName>
        <fullName evidence="1">2EXR domain-containing protein</fullName>
    </recommendedName>
</protein>
<dbReference type="AlphaFoldDB" id="A0A2T2P6A7"/>
<reference evidence="2 3" key="1">
    <citation type="journal article" date="2018" name="Front. Microbiol.">
        <title>Genome-Wide Analysis of Corynespora cassiicola Leaf Fall Disease Putative Effectors.</title>
        <authorList>
            <person name="Lopez D."/>
            <person name="Ribeiro S."/>
            <person name="Label P."/>
            <person name="Fumanal B."/>
            <person name="Venisse J.S."/>
            <person name="Kohler A."/>
            <person name="de Oliveira R.R."/>
            <person name="Labutti K."/>
            <person name="Lipzen A."/>
            <person name="Lail K."/>
            <person name="Bauer D."/>
            <person name="Ohm R.A."/>
            <person name="Barry K.W."/>
            <person name="Spatafora J."/>
            <person name="Grigoriev I.V."/>
            <person name="Martin F.M."/>
            <person name="Pujade-Renaud V."/>
        </authorList>
    </citation>
    <scope>NUCLEOTIDE SEQUENCE [LARGE SCALE GENOMIC DNA]</scope>
    <source>
        <strain evidence="2 3">Philippines</strain>
    </source>
</reference>
<dbReference type="Pfam" id="PF20150">
    <property type="entry name" value="2EXR"/>
    <property type="match status" value="1"/>
</dbReference>
<evidence type="ECO:0000313" key="3">
    <source>
        <dbReference type="Proteomes" id="UP000240883"/>
    </source>
</evidence>
<evidence type="ECO:0000259" key="1">
    <source>
        <dbReference type="Pfam" id="PF20150"/>
    </source>
</evidence>
<dbReference type="Proteomes" id="UP000240883">
    <property type="component" value="Unassembled WGS sequence"/>
</dbReference>
<name>A0A2T2P6A7_CORCC</name>
<feature type="domain" description="2EXR" evidence="1">
    <location>
        <begin position="10"/>
        <end position="102"/>
    </location>
</feature>
<keyword evidence="3" id="KW-1185">Reference proteome</keyword>
<gene>
    <name evidence="2" type="ORF">BS50DRAFT_568814</name>
</gene>
<organism evidence="2 3">
    <name type="scientific">Corynespora cassiicola Philippines</name>
    <dbReference type="NCBI Taxonomy" id="1448308"/>
    <lineage>
        <taxon>Eukaryota</taxon>
        <taxon>Fungi</taxon>
        <taxon>Dikarya</taxon>
        <taxon>Ascomycota</taxon>
        <taxon>Pezizomycotina</taxon>
        <taxon>Dothideomycetes</taxon>
        <taxon>Pleosporomycetidae</taxon>
        <taxon>Pleosporales</taxon>
        <taxon>Corynesporascaceae</taxon>
        <taxon>Corynespora</taxon>
    </lineage>
</organism>
<dbReference type="STRING" id="1448308.A0A2T2P6A7"/>
<evidence type="ECO:0000313" key="2">
    <source>
        <dbReference type="EMBL" id="PSN73235.1"/>
    </source>
</evidence>
<sequence length="279" mass="32632">MANQIAPSEFPHFSGLPLELRDQIWLESLNPQPGPALYFYKKGCWHPRTLTESEPGYYAEDPELNLFLEFRYSMLNDAILDAPIFHVNREARRVAKRWFREHGIEIRHRNDVAEPIFVRSFAPEHDALYVAPEQLHDFICEPIDRSFEPDFLNRTFSFMPHCERIALSNALLQEQPKALSEIFEMTYTPSVVLIIFGLQPDQSFVDDGMNVQRCWEFRTVREEALTWNRKRGAFELMEGGERKEEGSLITSETRKELASTLIEGQVDDFELWPAFAMRQ</sequence>